<dbReference type="InterPro" id="IPR019819">
    <property type="entry name" value="Carboxylesterase_B_CS"/>
</dbReference>
<dbReference type="InterPro" id="IPR050654">
    <property type="entry name" value="AChE-related_enzymes"/>
</dbReference>
<dbReference type="OMA" id="RNDSELM"/>
<dbReference type="VEuPathDB" id="VectorBase:HLOH_052922"/>
<organism evidence="8 9">
    <name type="scientific">Haemaphysalis longicornis</name>
    <name type="common">Bush tick</name>
    <dbReference type="NCBI Taxonomy" id="44386"/>
    <lineage>
        <taxon>Eukaryota</taxon>
        <taxon>Metazoa</taxon>
        <taxon>Ecdysozoa</taxon>
        <taxon>Arthropoda</taxon>
        <taxon>Chelicerata</taxon>
        <taxon>Arachnida</taxon>
        <taxon>Acari</taxon>
        <taxon>Parasitiformes</taxon>
        <taxon>Ixodida</taxon>
        <taxon>Ixodoidea</taxon>
        <taxon>Ixodidae</taxon>
        <taxon>Haemaphysalinae</taxon>
        <taxon>Haemaphysalis</taxon>
    </lineage>
</organism>
<keyword evidence="4" id="KW-0325">Glycoprotein</keyword>
<dbReference type="PROSITE" id="PS00941">
    <property type="entry name" value="CARBOXYLESTERASE_B_2"/>
    <property type="match status" value="1"/>
</dbReference>
<protein>
    <recommendedName>
        <fullName evidence="5">Carboxylic ester hydrolase</fullName>
        <ecNumber evidence="5">3.1.1.-</ecNumber>
    </recommendedName>
</protein>
<evidence type="ECO:0000256" key="4">
    <source>
        <dbReference type="ARBA" id="ARBA00023180"/>
    </source>
</evidence>
<evidence type="ECO:0000256" key="5">
    <source>
        <dbReference type="RuleBase" id="RU361235"/>
    </source>
</evidence>
<comment type="similarity">
    <text evidence="1 5">Belongs to the type-B carboxylesterase/lipase family.</text>
</comment>
<dbReference type="InterPro" id="IPR029058">
    <property type="entry name" value="AB_hydrolase_fold"/>
</dbReference>
<dbReference type="EC" id="3.1.1.-" evidence="5"/>
<evidence type="ECO:0000256" key="1">
    <source>
        <dbReference type="ARBA" id="ARBA00005964"/>
    </source>
</evidence>
<evidence type="ECO:0000313" key="8">
    <source>
        <dbReference type="EMBL" id="KAH9368381.1"/>
    </source>
</evidence>
<keyword evidence="2" id="KW-0719">Serine esterase</keyword>
<accession>A0A9J6FZ73</accession>
<dbReference type="PANTHER" id="PTHR43918">
    <property type="entry name" value="ACETYLCHOLINESTERASE"/>
    <property type="match status" value="1"/>
</dbReference>
<dbReference type="SUPFAM" id="SSF53474">
    <property type="entry name" value="alpha/beta-Hydrolases"/>
    <property type="match status" value="1"/>
</dbReference>
<dbReference type="Proteomes" id="UP000821853">
    <property type="component" value="Chromosome 2"/>
</dbReference>
<dbReference type="PANTHER" id="PTHR43918:SF4">
    <property type="entry name" value="CARBOXYLIC ESTER HYDROLASE"/>
    <property type="match status" value="1"/>
</dbReference>
<dbReference type="InterPro" id="IPR019826">
    <property type="entry name" value="Carboxylesterase_B_AS"/>
</dbReference>
<feature type="compositionally biased region" description="Basic and acidic residues" evidence="6">
    <location>
        <begin position="164"/>
        <end position="179"/>
    </location>
</feature>
<evidence type="ECO:0000256" key="2">
    <source>
        <dbReference type="ARBA" id="ARBA00022487"/>
    </source>
</evidence>
<evidence type="ECO:0000256" key="6">
    <source>
        <dbReference type="SAM" id="MobiDB-lite"/>
    </source>
</evidence>
<keyword evidence="3 5" id="KW-0378">Hydrolase</keyword>
<feature type="region of interest" description="Disordered" evidence="6">
    <location>
        <begin position="206"/>
        <end position="232"/>
    </location>
</feature>
<dbReference type="GO" id="GO:0005615">
    <property type="term" value="C:extracellular space"/>
    <property type="evidence" value="ECO:0007669"/>
    <property type="project" value="TreeGrafter"/>
</dbReference>
<evidence type="ECO:0000259" key="7">
    <source>
        <dbReference type="Pfam" id="PF00135"/>
    </source>
</evidence>
<keyword evidence="9" id="KW-1185">Reference proteome</keyword>
<feature type="region of interest" description="Disordered" evidence="6">
    <location>
        <begin position="157"/>
        <end position="179"/>
    </location>
</feature>
<name>A0A9J6FZ73_HAELO</name>
<dbReference type="PROSITE" id="PS00122">
    <property type="entry name" value="CARBOXYLESTERASE_B_1"/>
    <property type="match status" value="1"/>
</dbReference>
<dbReference type="InterPro" id="IPR002018">
    <property type="entry name" value="CarbesteraseB"/>
</dbReference>
<dbReference type="GO" id="GO:0003990">
    <property type="term" value="F:acetylcholinesterase activity"/>
    <property type="evidence" value="ECO:0007669"/>
    <property type="project" value="TreeGrafter"/>
</dbReference>
<reference evidence="8 9" key="1">
    <citation type="journal article" date="2020" name="Cell">
        <title>Large-Scale Comparative Analyses of Tick Genomes Elucidate Their Genetic Diversity and Vector Capacities.</title>
        <authorList>
            <consortium name="Tick Genome and Microbiome Consortium (TIGMIC)"/>
            <person name="Jia N."/>
            <person name="Wang J."/>
            <person name="Shi W."/>
            <person name="Du L."/>
            <person name="Sun Y."/>
            <person name="Zhan W."/>
            <person name="Jiang J.F."/>
            <person name="Wang Q."/>
            <person name="Zhang B."/>
            <person name="Ji P."/>
            <person name="Bell-Sakyi L."/>
            <person name="Cui X.M."/>
            <person name="Yuan T.T."/>
            <person name="Jiang B.G."/>
            <person name="Yang W.F."/>
            <person name="Lam T.T."/>
            <person name="Chang Q.C."/>
            <person name="Ding S.J."/>
            <person name="Wang X.J."/>
            <person name="Zhu J.G."/>
            <person name="Ruan X.D."/>
            <person name="Zhao L."/>
            <person name="Wei J.T."/>
            <person name="Ye R.Z."/>
            <person name="Que T.C."/>
            <person name="Du C.H."/>
            <person name="Zhou Y.H."/>
            <person name="Cheng J.X."/>
            <person name="Dai P.F."/>
            <person name="Guo W.B."/>
            <person name="Han X.H."/>
            <person name="Huang E.J."/>
            <person name="Li L.F."/>
            <person name="Wei W."/>
            <person name="Gao Y.C."/>
            <person name="Liu J.Z."/>
            <person name="Shao H.Z."/>
            <person name="Wang X."/>
            <person name="Wang C.C."/>
            <person name="Yang T.C."/>
            <person name="Huo Q.B."/>
            <person name="Li W."/>
            <person name="Chen H.Y."/>
            <person name="Chen S.E."/>
            <person name="Zhou L.G."/>
            <person name="Ni X.B."/>
            <person name="Tian J.H."/>
            <person name="Sheng Y."/>
            <person name="Liu T."/>
            <person name="Pan Y.S."/>
            <person name="Xia L.Y."/>
            <person name="Li J."/>
            <person name="Zhao F."/>
            <person name="Cao W.C."/>
        </authorList>
    </citation>
    <scope>NUCLEOTIDE SEQUENCE [LARGE SCALE GENOMIC DNA]</scope>
    <source>
        <strain evidence="8">HaeL-2018</strain>
    </source>
</reference>
<evidence type="ECO:0000313" key="9">
    <source>
        <dbReference type="Proteomes" id="UP000821853"/>
    </source>
</evidence>
<dbReference type="Pfam" id="PF00135">
    <property type="entry name" value="COesterase"/>
    <property type="match status" value="1"/>
</dbReference>
<dbReference type="Gene3D" id="3.40.50.1820">
    <property type="entry name" value="alpha/beta hydrolase"/>
    <property type="match status" value="1"/>
</dbReference>
<dbReference type="AlphaFoldDB" id="A0A9J6FZ73"/>
<feature type="domain" description="Carboxylesterase type B" evidence="7">
    <location>
        <begin position="4"/>
        <end position="168"/>
    </location>
</feature>
<dbReference type="GO" id="GO:0019695">
    <property type="term" value="P:choline metabolic process"/>
    <property type="evidence" value="ECO:0007669"/>
    <property type="project" value="TreeGrafter"/>
</dbReference>
<dbReference type="EMBL" id="JABSTR010000004">
    <property type="protein sequence ID" value="KAH9368381.1"/>
    <property type="molecule type" value="Genomic_DNA"/>
</dbReference>
<dbReference type="GO" id="GO:0006581">
    <property type="term" value="P:acetylcholine catabolic process"/>
    <property type="evidence" value="ECO:0007669"/>
    <property type="project" value="TreeGrafter"/>
</dbReference>
<dbReference type="GO" id="GO:0005886">
    <property type="term" value="C:plasma membrane"/>
    <property type="evidence" value="ECO:0007669"/>
    <property type="project" value="TreeGrafter"/>
</dbReference>
<proteinExistence type="inferred from homology"/>
<dbReference type="OrthoDB" id="6508095at2759"/>
<sequence length="232" mass="25343">MSSESCPCKRLFQNTEADPMSEDCLFLNVFVPTRNDSELMPILVYIHGGGFANGGISMKILDPPELAARGGLIVVVVAYRLGALGFLYMGVEDAPGNMGLYDQLLALHWVRDNARAFGGDADKVTIMGQSAGSISVGLHLISPKSGGLFRRAFMQSGKPLYPPRHHEQNAGRTEGERYRDLPQLQQRPVQFGKTWHKSCRGLPALQGLQGHSDGDRELPLKGPGRIFPSQRG</sequence>
<evidence type="ECO:0000256" key="3">
    <source>
        <dbReference type="ARBA" id="ARBA00022801"/>
    </source>
</evidence>
<comment type="caution">
    <text evidence="8">The sequence shown here is derived from an EMBL/GenBank/DDBJ whole genome shotgun (WGS) entry which is preliminary data.</text>
</comment>
<gene>
    <name evidence="8" type="ORF">HPB48_012689</name>
</gene>